<proteinExistence type="predicted"/>
<dbReference type="InterPro" id="IPR036390">
    <property type="entry name" value="WH_DNA-bd_sf"/>
</dbReference>
<organism evidence="5 6">
    <name type="scientific">Ideonella azotifigens</name>
    <dbReference type="NCBI Taxonomy" id="513160"/>
    <lineage>
        <taxon>Bacteria</taxon>
        <taxon>Pseudomonadati</taxon>
        <taxon>Pseudomonadota</taxon>
        <taxon>Betaproteobacteria</taxon>
        <taxon>Burkholderiales</taxon>
        <taxon>Sphaerotilaceae</taxon>
        <taxon>Ideonella</taxon>
    </lineage>
</organism>
<accession>A0ABP3V4L4</accession>
<dbReference type="Proteomes" id="UP001500279">
    <property type="component" value="Unassembled WGS sequence"/>
</dbReference>
<name>A0ABP3V4L4_9BURK</name>
<dbReference type="InterPro" id="IPR000835">
    <property type="entry name" value="HTH_MarR-typ"/>
</dbReference>
<evidence type="ECO:0000313" key="6">
    <source>
        <dbReference type="Proteomes" id="UP001500279"/>
    </source>
</evidence>
<dbReference type="SMART" id="SM00347">
    <property type="entry name" value="HTH_MARR"/>
    <property type="match status" value="1"/>
</dbReference>
<comment type="caution">
    <text evidence="5">The sequence shown here is derived from an EMBL/GenBank/DDBJ whole genome shotgun (WGS) entry which is preliminary data.</text>
</comment>
<keyword evidence="2" id="KW-0238">DNA-binding</keyword>
<dbReference type="Pfam" id="PF01047">
    <property type="entry name" value="MarR"/>
    <property type="match status" value="1"/>
</dbReference>
<dbReference type="EMBL" id="BAAAEW010000006">
    <property type="protein sequence ID" value="GAA0746607.1"/>
    <property type="molecule type" value="Genomic_DNA"/>
</dbReference>
<protein>
    <submittedName>
        <fullName evidence="5">MarR family winged helix-turn-helix transcriptional regulator</fullName>
    </submittedName>
</protein>
<dbReference type="InterPro" id="IPR036388">
    <property type="entry name" value="WH-like_DNA-bd_sf"/>
</dbReference>
<dbReference type="PROSITE" id="PS50995">
    <property type="entry name" value="HTH_MARR_2"/>
    <property type="match status" value="1"/>
</dbReference>
<evidence type="ECO:0000256" key="3">
    <source>
        <dbReference type="ARBA" id="ARBA00023163"/>
    </source>
</evidence>
<gene>
    <name evidence="5" type="ORF">GCM10009107_14330</name>
</gene>
<dbReference type="SUPFAM" id="SSF46785">
    <property type="entry name" value="Winged helix' DNA-binding domain"/>
    <property type="match status" value="1"/>
</dbReference>
<evidence type="ECO:0000256" key="2">
    <source>
        <dbReference type="ARBA" id="ARBA00023125"/>
    </source>
</evidence>
<dbReference type="PANTHER" id="PTHR42756">
    <property type="entry name" value="TRANSCRIPTIONAL REGULATOR, MARR"/>
    <property type="match status" value="1"/>
</dbReference>
<feature type="domain" description="HTH marR-type" evidence="4">
    <location>
        <begin position="1"/>
        <end position="137"/>
    </location>
</feature>
<keyword evidence="3" id="KW-0804">Transcription</keyword>
<keyword evidence="1" id="KW-0805">Transcription regulation</keyword>
<evidence type="ECO:0000313" key="5">
    <source>
        <dbReference type="EMBL" id="GAA0746607.1"/>
    </source>
</evidence>
<reference evidence="6" key="1">
    <citation type="journal article" date="2019" name="Int. J. Syst. Evol. Microbiol.">
        <title>The Global Catalogue of Microorganisms (GCM) 10K type strain sequencing project: providing services to taxonomists for standard genome sequencing and annotation.</title>
        <authorList>
            <consortium name="The Broad Institute Genomics Platform"/>
            <consortium name="The Broad Institute Genome Sequencing Center for Infectious Disease"/>
            <person name="Wu L."/>
            <person name="Ma J."/>
        </authorList>
    </citation>
    <scope>NUCLEOTIDE SEQUENCE [LARGE SCALE GENOMIC DNA]</scope>
    <source>
        <strain evidence="6">JCM 15503</strain>
    </source>
</reference>
<keyword evidence="6" id="KW-1185">Reference proteome</keyword>
<dbReference type="PRINTS" id="PR00598">
    <property type="entry name" value="HTHMARR"/>
</dbReference>
<dbReference type="PANTHER" id="PTHR42756:SF1">
    <property type="entry name" value="TRANSCRIPTIONAL REPRESSOR OF EMRAB OPERON"/>
    <property type="match status" value="1"/>
</dbReference>
<sequence length="151" mass="16946">MLQLREALMDLTGVLNRPQPDAALIEMAGIDLDRALFPLLVRIERRGPLGIKELAELCGRDYTTVSRQVTKLESLGLAARQVHEQDARIKQAVITEKGRVMTTALDGAREKIITSLLADWDKQELADLSRLMRRLADDALRFVQAEKARQA</sequence>
<evidence type="ECO:0000256" key="1">
    <source>
        <dbReference type="ARBA" id="ARBA00023015"/>
    </source>
</evidence>
<evidence type="ECO:0000259" key="4">
    <source>
        <dbReference type="PROSITE" id="PS50995"/>
    </source>
</evidence>
<dbReference type="Gene3D" id="1.10.10.10">
    <property type="entry name" value="Winged helix-like DNA-binding domain superfamily/Winged helix DNA-binding domain"/>
    <property type="match status" value="1"/>
</dbReference>